<evidence type="ECO:0000256" key="2">
    <source>
        <dbReference type="ARBA" id="ARBA00005582"/>
    </source>
</evidence>
<dbReference type="Pfam" id="PF00293">
    <property type="entry name" value="NUDIX"/>
    <property type="match status" value="1"/>
</dbReference>
<dbReference type="InterPro" id="IPR020476">
    <property type="entry name" value="Nudix_hydrolase"/>
</dbReference>
<dbReference type="PANTHER" id="PTHR43046:SF2">
    <property type="entry name" value="8-OXO-DGTP DIPHOSPHATASE-RELATED"/>
    <property type="match status" value="1"/>
</dbReference>
<evidence type="ECO:0000256" key="4">
    <source>
        <dbReference type="RuleBase" id="RU003476"/>
    </source>
</evidence>
<comment type="caution">
    <text evidence="6">The sequence shown here is derived from an EMBL/GenBank/DDBJ whole genome shotgun (WGS) entry which is preliminary data.</text>
</comment>
<dbReference type="PRINTS" id="PR00502">
    <property type="entry name" value="NUDIXFAMILY"/>
</dbReference>
<comment type="similarity">
    <text evidence="2 4">Belongs to the Nudix hydrolase family.</text>
</comment>
<dbReference type="AlphaFoldDB" id="A0A7Z0AAH0"/>
<dbReference type="Proteomes" id="UP000539111">
    <property type="component" value="Unassembled WGS sequence"/>
</dbReference>
<dbReference type="InterPro" id="IPR020084">
    <property type="entry name" value="NUDIX_hydrolase_CS"/>
</dbReference>
<evidence type="ECO:0000256" key="3">
    <source>
        <dbReference type="ARBA" id="ARBA00022801"/>
    </source>
</evidence>
<evidence type="ECO:0000256" key="1">
    <source>
        <dbReference type="ARBA" id="ARBA00001946"/>
    </source>
</evidence>
<organism evidence="6 7">
    <name type="scientific">Spelaeicoccus albus</name>
    <dbReference type="NCBI Taxonomy" id="1280376"/>
    <lineage>
        <taxon>Bacteria</taxon>
        <taxon>Bacillati</taxon>
        <taxon>Actinomycetota</taxon>
        <taxon>Actinomycetes</taxon>
        <taxon>Micrococcales</taxon>
        <taxon>Brevibacteriaceae</taxon>
        <taxon>Spelaeicoccus</taxon>
    </lineage>
</organism>
<evidence type="ECO:0000313" key="6">
    <source>
        <dbReference type="EMBL" id="NYI66320.1"/>
    </source>
</evidence>
<dbReference type="CDD" id="cd04690">
    <property type="entry name" value="NUDIX_Hydrolase"/>
    <property type="match status" value="1"/>
</dbReference>
<dbReference type="PROSITE" id="PS00893">
    <property type="entry name" value="NUDIX_BOX"/>
    <property type="match status" value="1"/>
</dbReference>
<dbReference type="EMBL" id="JACBZP010000001">
    <property type="protein sequence ID" value="NYI66320.1"/>
    <property type="molecule type" value="Genomic_DNA"/>
</dbReference>
<protein>
    <submittedName>
        <fullName evidence="6">8-oxo-dGTP pyrophosphatase MutT (NUDIX family)</fullName>
    </submittedName>
</protein>
<dbReference type="PROSITE" id="PS51462">
    <property type="entry name" value="NUDIX"/>
    <property type="match status" value="1"/>
</dbReference>
<dbReference type="PANTHER" id="PTHR43046">
    <property type="entry name" value="GDP-MANNOSE MANNOSYL HYDROLASE"/>
    <property type="match status" value="1"/>
</dbReference>
<gene>
    <name evidence="6" type="ORF">BJY26_000626</name>
</gene>
<evidence type="ECO:0000313" key="7">
    <source>
        <dbReference type="Proteomes" id="UP000539111"/>
    </source>
</evidence>
<evidence type="ECO:0000259" key="5">
    <source>
        <dbReference type="PROSITE" id="PS51462"/>
    </source>
</evidence>
<dbReference type="GO" id="GO:0016787">
    <property type="term" value="F:hydrolase activity"/>
    <property type="evidence" value="ECO:0007669"/>
    <property type="project" value="UniProtKB-KW"/>
</dbReference>
<accession>A0A7Z0AAH0</accession>
<dbReference type="SUPFAM" id="SSF55811">
    <property type="entry name" value="Nudix"/>
    <property type="match status" value="1"/>
</dbReference>
<sequence>MTVLPITAACLLDTEGRIVTVRKRGTAKFMLPGGKIESGESASDGVLREIREEIGLVVRQCDLRPLGRYSVAAANEADTWIDARIFVGALHRAVRPEAEIDEVRMLDPGAPLPTDLAPLLTQHVLPALRRGL</sequence>
<dbReference type="RefSeq" id="WP_179425576.1">
    <property type="nucleotide sequence ID" value="NZ_JACBZP010000001.1"/>
</dbReference>
<proteinExistence type="inferred from homology"/>
<name>A0A7Z0AAH0_9MICO</name>
<comment type="cofactor">
    <cofactor evidence="1">
        <name>Mg(2+)</name>
        <dbReference type="ChEBI" id="CHEBI:18420"/>
    </cofactor>
</comment>
<dbReference type="InterPro" id="IPR015797">
    <property type="entry name" value="NUDIX_hydrolase-like_dom_sf"/>
</dbReference>
<dbReference type="InterPro" id="IPR000086">
    <property type="entry name" value="NUDIX_hydrolase_dom"/>
</dbReference>
<keyword evidence="3 4" id="KW-0378">Hydrolase</keyword>
<feature type="domain" description="Nudix hydrolase" evidence="5">
    <location>
        <begin position="2"/>
        <end position="130"/>
    </location>
</feature>
<dbReference type="Gene3D" id="3.90.79.10">
    <property type="entry name" value="Nucleoside Triphosphate Pyrophosphohydrolase"/>
    <property type="match status" value="1"/>
</dbReference>
<keyword evidence="7" id="KW-1185">Reference proteome</keyword>
<reference evidence="6 7" key="1">
    <citation type="submission" date="2020-07" db="EMBL/GenBank/DDBJ databases">
        <title>Sequencing the genomes of 1000 actinobacteria strains.</title>
        <authorList>
            <person name="Klenk H.-P."/>
        </authorList>
    </citation>
    <scope>NUCLEOTIDE SEQUENCE [LARGE SCALE GENOMIC DNA]</scope>
    <source>
        <strain evidence="6 7">DSM 26341</strain>
    </source>
</reference>